<evidence type="ECO:0000313" key="1">
    <source>
        <dbReference type="EMBL" id="TNN49089.1"/>
    </source>
</evidence>
<dbReference type="AlphaFoldDB" id="A0A4Z2G6E8"/>
<protein>
    <submittedName>
        <fullName evidence="1">Uncharacterized protein</fullName>
    </submittedName>
</protein>
<evidence type="ECO:0000313" key="2">
    <source>
        <dbReference type="Proteomes" id="UP000314294"/>
    </source>
</evidence>
<comment type="caution">
    <text evidence="1">The sequence shown here is derived from an EMBL/GenBank/DDBJ whole genome shotgun (WGS) entry which is preliminary data.</text>
</comment>
<sequence>MLVQRLRPHTLAAAASGDVRLSVCLSANRLAGRRILRLPVHRSVHSQRSGVSVRGSSVAVRPASGASHVAPAAMSPLYAVVYGDPRRSTGETLVWLLGLGAFDRLLRFQPCHHCIKPSQQQAGEPIRVSLPAIEEERVAARRHRCSELESGVYTLTLCSSERNVLEMSGSLKRLIPREVTRTPRLKEVSASADGGPEVV</sequence>
<reference evidence="1 2" key="1">
    <citation type="submission" date="2019-03" db="EMBL/GenBank/DDBJ databases">
        <title>First draft genome of Liparis tanakae, snailfish: a comprehensive survey of snailfish specific genes.</title>
        <authorList>
            <person name="Kim W."/>
            <person name="Song I."/>
            <person name="Jeong J.-H."/>
            <person name="Kim D."/>
            <person name="Kim S."/>
            <person name="Ryu S."/>
            <person name="Song J.Y."/>
            <person name="Lee S.K."/>
        </authorList>
    </citation>
    <scope>NUCLEOTIDE SEQUENCE [LARGE SCALE GENOMIC DNA]</scope>
    <source>
        <tissue evidence="1">Muscle</tissue>
    </source>
</reference>
<name>A0A4Z2G6E8_9TELE</name>
<dbReference type="EMBL" id="SRLO01000669">
    <property type="protein sequence ID" value="TNN49089.1"/>
    <property type="molecule type" value="Genomic_DNA"/>
</dbReference>
<proteinExistence type="predicted"/>
<dbReference type="Proteomes" id="UP000314294">
    <property type="component" value="Unassembled WGS sequence"/>
</dbReference>
<keyword evidence="2" id="KW-1185">Reference proteome</keyword>
<gene>
    <name evidence="1" type="ORF">EYF80_040694</name>
</gene>
<organism evidence="1 2">
    <name type="scientific">Liparis tanakae</name>
    <name type="common">Tanaka's snailfish</name>
    <dbReference type="NCBI Taxonomy" id="230148"/>
    <lineage>
        <taxon>Eukaryota</taxon>
        <taxon>Metazoa</taxon>
        <taxon>Chordata</taxon>
        <taxon>Craniata</taxon>
        <taxon>Vertebrata</taxon>
        <taxon>Euteleostomi</taxon>
        <taxon>Actinopterygii</taxon>
        <taxon>Neopterygii</taxon>
        <taxon>Teleostei</taxon>
        <taxon>Neoteleostei</taxon>
        <taxon>Acanthomorphata</taxon>
        <taxon>Eupercaria</taxon>
        <taxon>Perciformes</taxon>
        <taxon>Cottioidei</taxon>
        <taxon>Cottales</taxon>
        <taxon>Liparidae</taxon>
        <taxon>Liparis</taxon>
    </lineage>
</organism>
<accession>A0A4Z2G6E8</accession>